<dbReference type="PANTHER" id="PTHR34464">
    <property type="entry name" value="OS09G0376300 PROTEIN"/>
    <property type="match status" value="1"/>
</dbReference>
<proteinExistence type="predicted"/>
<keyword evidence="2" id="KW-1185">Reference proteome</keyword>
<dbReference type="AlphaFoldDB" id="A0A4S8I8L3"/>
<protein>
    <submittedName>
        <fullName evidence="1">Uncharacterized protein</fullName>
    </submittedName>
</protein>
<evidence type="ECO:0000313" key="1">
    <source>
        <dbReference type="EMBL" id="THU43774.1"/>
    </source>
</evidence>
<reference evidence="1 2" key="1">
    <citation type="journal article" date="2019" name="Nat. Plants">
        <title>Genome sequencing of Musa balbisiana reveals subgenome evolution and function divergence in polyploid bananas.</title>
        <authorList>
            <person name="Yao X."/>
        </authorList>
    </citation>
    <scope>NUCLEOTIDE SEQUENCE [LARGE SCALE GENOMIC DNA]</scope>
    <source>
        <strain evidence="2">cv. DH-PKW</strain>
        <tissue evidence="1">Leaves</tissue>
    </source>
</reference>
<dbReference type="EMBL" id="PYDT01000011">
    <property type="protein sequence ID" value="THU43774.1"/>
    <property type="molecule type" value="Genomic_DNA"/>
</dbReference>
<comment type="caution">
    <text evidence="1">The sequence shown here is derived from an EMBL/GenBank/DDBJ whole genome shotgun (WGS) entry which is preliminary data.</text>
</comment>
<dbReference type="Proteomes" id="UP000317650">
    <property type="component" value="Chromosome 2"/>
</dbReference>
<gene>
    <name evidence="1" type="ORF">C4D60_Mb02t00320</name>
</gene>
<evidence type="ECO:0000313" key="2">
    <source>
        <dbReference type="Proteomes" id="UP000317650"/>
    </source>
</evidence>
<dbReference type="PANTHER" id="PTHR34464:SF3">
    <property type="entry name" value="OS09G0376300 PROTEIN"/>
    <property type="match status" value="1"/>
</dbReference>
<sequence>MGDFDDPDWAIGWLEPHASEFRSESETENSFAVLVPCYTRGCYAQVDFSKKHVLGTIGLNNDDHSEGKEDIEQWLAEQLSA</sequence>
<name>A0A4S8I8L3_MUSBA</name>
<accession>A0A4S8I8L3</accession>
<organism evidence="1 2">
    <name type="scientific">Musa balbisiana</name>
    <name type="common">Banana</name>
    <dbReference type="NCBI Taxonomy" id="52838"/>
    <lineage>
        <taxon>Eukaryota</taxon>
        <taxon>Viridiplantae</taxon>
        <taxon>Streptophyta</taxon>
        <taxon>Embryophyta</taxon>
        <taxon>Tracheophyta</taxon>
        <taxon>Spermatophyta</taxon>
        <taxon>Magnoliopsida</taxon>
        <taxon>Liliopsida</taxon>
        <taxon>Zingiberales</taxon>
        <taxon>Musaceae</taxon>
        <taxon>Musa</taxon>
    </lineage>
</organism>